<dbReference type="InterPro" id="IPR011990">
    <property type="entry name" value="TPR-like_helical_dom_sf"/>
</dbReference>
<dbReference type="AlphaFoldDB" id="A0A4T3EZV4"/>
<dbReference type="OrthoDB" id="9766710at2"/>
<evidence type="ECO:0000256" key="3">
    <source>
        <dbReference type="SAM" id="Phobius"/>
    </source>
</evidence>
<evidence type="ECO:0000256" key="1">
    <source>
        <dbReference type="ARBA" id="ARBA00022737"/>
    </source>
</evidence>
<accession>A0A4T3EZV4</accession>
<dbReference type="PANTHER" id="PTHR44943:SF8">
    <property type="entry name" value="TPR REPEAT-CONTAINING PROTEIN MJ0263"/>
    <property type="match status" value="1"/>
</dbReference>
<name>A0A4T3EZV4_9SPHN</name>
<dbReference type="PANTHER" id="PTHR44943">
    <property type="entry name" value="CELLULOSE SYNTHASE OPERON PROTEIN C"/>
    <property type="match status" value="1"/>
</dbReference>
<protein>
    <submittedName>
        <fullName evidence="4">Tetratricopeptide repeat protein</fullName>
    </submittedName>
</protein>
<proteinExistence type="predicted"/>
<evidence type="ECO:0000313" key="5">
    <source>
        <dbReference type="Proteomes" id="UP000309389"/>
    </source>
</evidence>
<sequence>MSEALWNAMARAQELTRRSAYGAAIEAWRDVLTEDPMIADAHAGLAQCLIQEHRMIGARAEATRALELDAENTLAMMALALCDFFENRRKSALSRLGEVLAINPRDVDALQMKSQFLRDRGDWQAADDAISEALEISPGNRASLLEKARVSHSRGRLDAAEQQARTLVAEDPRDVGALVLLGEICRDRGNVDEAYRLVMSALSIDANNAEALDLMGGVKLSRNLIGGIYWHIARFLRRLGNRWLLWFAWGLWLGYMMVLSTMGYFEASELVRWLFVAAYLAFALGIYANRLLVDRIVRKELQQFRMSSDY</sequence>
<dbReference type="SUPFAM" id="SSF48452">
    <property type="entry name" value="TPR-like"/>
    <property type="match status" value="1"/>
</dbReference>
<dbReference type="Pfam" id="PF14559">
    <property type="entry name" value="TPR_19"/>
    <property type="match status" value="1"/>
</dbReference>
<dbReference type="InterPro" id="IPR019734">
    <property type="entry name" value="TPR_rpt"/>
</dbReference>
<organism evidence="4 5">
    <name type="scientific">Alteraurantiacibacter aquimixticola</name>
    <dbReference type="NCBI Taxonomy" id="2489173"/>
    <lineage>
        <taxon>Bacteria</taxon>
        <taxon>Pseudomonadati</taxon>
        <taxon>Pseudomonadota</taxon>
        <taxon>Alphaproteobacteria</taxon>
        <taxon>Sphingomonadales</taxon>
        <taxon>Erythrobacteraceae</taxon>
        <taxon>Alteraurantiacibacter</taxon>
    </lineage>
</organism>
<keyword evidence="3" id="KW-0812">Transmembrane</keyword>
<comment type="caution">
    <text evidence="4">The sequence shown here is derived from an EMBL/GenBank/DDBJ whole genome shotgun (WGS) entry which is preliminary data.</text>
</comment>
<gene>
    <name evidence="4" type="ORF">E5222_11455</name>
</gene>
<evidence type="ECO:0000313" key="4">
    <source>
        <dbReference type="EMBL" id="TIX49462.1"/>
    </source>
</evidence>
<keyword evidence="5" id="KW-1185">Reference proteome</keyword>
<dbReference type="InterPro" id="IPR051685">
    <property type="entry name" value="Ycf3/AcsC/BcsC/TPR_MFPF"/>
</dbReference>
<dbReference type="EMBL" id="SSHH01000003">
    <property type="protein sequence ID" value="TIX49462.1"/>
    <property type="molecule type" value="Genomic_DNA"/>
</dbReference>
<keyword evidence="3" id="KW-1133">Transmembrane helix</keyword>
<dbReference type="Pfam" id="PF13432">
    <property type="entry name" value="TPR_16"/>
    <property type="match status" value="1"/>
</dbReference>
<dbReference type="Proteomes" id="UP000309389">
    <property type="component" value="Unassembled WGS sequence"/>
</dbReference>
<evidence type="ECO:0000256" key="2">
    <source>
        <dbReference type="ARBA" id="ARBA00022803"/>
    </source>
</evidence>
<keyword evidence="2" id="KW-0802">TPR repeat</keyword>
<feature type="transmembrane region" description="Helical" evidence="3">
    <location>
        <begin position="243"/>
        <end position="265"/>
    </location>
</feature>
<reference evidence="4 5" key="1">
    <citation type="submission" date="2019-04" db="EMBL/GenBank/DDBJ databases">
        <title>Altererythrobacter aquimixticola sp. nov., isolated from sediment of junction between the ocean and a freshwater spring.</title>
        <authorList>
            <person name="Yoon J.-H."/>
        </authorList>
    </citation>
    <scope>NUCLEOTIDE SEQUENCE [LARGE SCALE GENOMIC DNA]</scope>
    <source>
        <strain evidence="4 5">SSKS-13</strain>
    </source>
</reference>
<keyword evidence="1" id="KW-0677">Repeat</keyword>
<feature type="transmembrane region" description="Helical" evidence="3">
    <location>
        <begin position="271"/>
        <end position="293"/>
    </location>
</feature>
<dbReference type="RefSeq" id="WP_136693939.1">
    <property type="nucleotide sequence ID" value="NZ_SSHH01000003.1"/>
</dbReference>
<dbReference type="SMART" id="SM00028">
    <property type="entry name" value="TPR"/>
    <property type="match status" value="4"/>
</dbReference>
<keyword evidence="3" id="KW-0472">Membrane</keyword>
<dbReference type="Gene3D" id="1.25.40.10">
    <property type="entry name" value="Tetratricopeptide repeat domain"/>
    <property type="match status" value="1"/>
</dbReference>